<dbReference type="OrthoDB" id="7574355at2"/>
<dbReference type="EMBL" id="CP032829">
    <property type="protein sequence ID" value="AYJ86907.1"/>
    <property type="molecule type" value="Genomic_DNA"/>
</dbReference>
<dbReference type="SUPFAM" id="SSF53955">
    <property type="entry name" value="Lysozyme-like"/>
    <property type="match status" value="1"/>
</dbReference>
<sequence length="1024" mass="104904">MSGIVDDTTLQAAADRHGIPMALLRAVGTTESGLNPDIGNARIKPAMGNDTHRGAFQISGALAKQYGINPDDGAQAADAAARYLKEGLDKFGNPDDAVRYFHGGPNQSNWGPRTADHHDITARNLQTVLASGGPTQAQSGAADNPYEAALSGSSGSPGAPPVPAAADNPYEAALGAPTTPTNGNVALPPASAGGYPDRSSGGARVPDQLHPSDGSRPGQSWGQWAAGLTPATDAIFNGRNFIDSTRDADAGILSGIATVPETVLHAAGGAINNIADPVQNWFADHGLGHRAPTSLSSLITGQPSNPLAAALHSYASRLEGGTQSLAADPNSSTFGAGKLAGMIGATAPVSEINLLRSGEGAGGLAAALTKYGNMAIQGGTAGALASGGHDVLENTAGGALLAPLVGAGAEHLLPGPANAISKLAAALKGKNADTVPSIATPAYNKAAAETIVDMVAKGEPDAAIRAYGEANGGTGNLDEVLDYRAKNGPYRPAIGVKDAPRAITPTDVSDALGSRGSASGLEATSDLPPSVATHVQKLQAEGVPLDHALREAEITYVGAKPTIAAVTRDPAQQQAANEGAKLVTTPEGRALNAQLASNNHAVNNAMQDLVARYGGVPSSGEAAETAAAALAKSADASKANVTDLYAKARQADGDQTVSIDPVRELLATPEFKSPMQASSREFVSGFKTLADEISSTNRNRFSPSDVEKLRQAANESYDPMGGQVNSFVGKAKSALDQSMDQFDNAGPAHKLARQAHRVHAEAYDDPAGVDGLIRRDVKGNFSNADNWRQAENSLIGTSSDRAFAQVTRQLKADKAGNALDRMKASILQRAYDAASKGATDSNGNAVVSGRAWFQELNKIGSTKLRSLFSKDEIAEIASIGRAAQHMHEPVPGTSNFSNTNSAYLNSLPDALDRANSPGKPTVVGKVAKVAGHLAAGHFMPGVGNVALEGGAHLVGHMKTASDTRALAKALMQSMNPASARAAASAESQRLAEALRRAGNARRFSDRAGALVPAGQEKRPTTPAR</sequence>
<dbReference type="Gene3D" id="1.10.530.10">
    <property type="match status" value="1"/>
</dbReference>
<dbReference type="Proteomes" id="UP000276254">
    <property type="component" value="Chromosome"/>
</dbReference>
<dbReference type="RefSeq" id="WP_121153665.1">
    <property type="nucleotide sequence ID" value="NZ_CP032829.1"/>
</dbReference>
<reference evidence="2 3" key="1">
    <citation type="submission" date="2018-09" db="EMBL/GenBank/DDBJ databases">
        <title>Sphingomonas peninsula sp. nov., isolated from fildes peninsula, Antarctic soil.</title>
        <authorList>
            <person name="Yingchao G."/>
        </authorList>
    </citation>
    <scope>NUCLEOTIDE SEQUENCE [LARGE SCALE GENOMIC DNA]</scope>
    <source>
        <strain evidence="2 3">YZ-8</strain>
    </source>
</reference>
<evidence type="ECO:0000313" key="3">
    <source>
        <dbReference type="Proteomes" id="UP000276254"/>
    </source>
</evidence>
<proteinExistence type="predicted"/>
<feature type="compositionally biased region" description="Low complexity" evidence="1">
    <location>
        <begin position="148"/>
        <end position="157"/>
    </location>
</feature>
<dbReference type="KEGG" id="spha:D3Y57_14365"/>
<organism evidence="2 3">
    <name type="scientific">Sphingomonas paeninsulae</name>
    <dbReference type="NCBI Taxonomy" id="2319844"/>
    <lineage>
        <taxon>Bacteria</taxon>
        <taxon>Pseudomonadati</taxon>
        <taxon>Pseudomonadota</taxon>
        <taxon>Alphaproteobacteria</taxon>
        <taxon>Sphingomonadales</taxon>
        <taxon>Sphingomonadaceae</taxon>
        <taxon>Sphingomonas</taxon>
    </lineage>
</organism>
<feature type="region of interest" description="Disordered" evidence="1">
    <location>
        <begin position="993"/>
        <end position="1024"/>
    </location>
</feature>
<feature type="region of interest" description="Disordered" evidence="1">
    <location>
        <begin position="132"/>
        <end position="224"/>
    </location>
</feature>
<evidence type="ECO:0000313" key="2">
    <source>
        <dbReference type="EMBL" id="AYJ86907.1"/>
    </source>
</evidence>
<feature type="compositionally biased region" description="Basic and acidic residues" evidence="1">
    <location>
        <begin position="1015"/>
        <end position="1024"/>
    </location>
</feature>
<evidence type="ECO:0000256" key="1">
    <source>
        <dbReference type="SAM" id="MobiDB-lite"/>
    </source>
</evidence>
<keyword evidence="3" id="KW-1185">Reference proteome</keyword>
<evidence type="ECO:0008006" key="4">
    <source>
        <dbReference type="Google" id="ProtNLM"/>
    </source>
</evidence>
<dbReference type="AlphaFoldDB" id="A0A494TBX0"/>
<feature type="compositionally biased region" description="Polar residues" evidence="1">
    <location>
        <begin position="132"/>
        <end position="141"/>
    </location>
</feature>
<gene>
    <name evidence="2" type="ORF">D3Y57_14365</name>
</gene>
<name>A0A494TBX0_SPHPE</name>
<protein>
    <recommendedName>
        <fullName evidence="4">Transglycosylase SLT domain-containing protein</fullName>
    </recommendedName>
</protein>
<accession>A0A494TBX0</accession>
<dbReference type="InterPro" id="IPR023346">
    <property type="entry name" value="Lysozyme-like_dom_sf"/>
</dbReference>